<dbReference type="RefSeq" id="WP_309769969.1">
    <property type="nucleotide sequence ID" value="NZ_JAVIZC010000001.1"/>
</dbReference>
<gene>
    <name evidence="2" type="ORF">QE369_001200</name>
</gene>
<accession>A0AAJ2EU34</accession>
<dbReference type="Pfam" id="PF05119">
    <property type="entry name" value="Terminase_4"/>
    <property type="match status" value="1"/>
</dbReference>
<comment type="caution">
    <text evidence="2">The sequence shown here is derived from an EMBL/GenBank/DDBJ whole genome shotgun (WGS) entry which is preliminary data.</text>
</comment>
<evidence type="ECO:0000313" key="2">
    <source>
        <dbReference type="EMBL" id="MDR6101022.1"/>
    </source>
</evidence>
<reference evidence="2" key="1">
    <citation type="submission" date="2023-08" db="EMBL/GenBank/DDBJ databases">
        <title>Functional and genomic diversity of the sorghum phyllosphere microbiome.</title>
        <authorList>
            <person name="Shade A."/>
        </authorList>
    </citation>
    <scope>NUCLEOTIDE SEQUENCE</scope>
    <source>
        <strain evidence="2">SORGH_AS_0974</strain>
    </source>
</reference>
<evidence type="ECO:0000256" key="1">
    <source>
        <dbReference type="SAM" id="MobiDB-lite"/>
    </source>
</evidence>
<organism evidence="2 3">
    <name type="scientific">Agrobacterium larrymoorei</name>
    <dbReference type="NCBI Taxonomy" id="160699"/>
    <lineage>
        <taxon>Bacteria</taxon>
        <taxon>Pseudomonadati</taxon>
        <taxon>Pseudomonadota</taxon>
        <taxon>Alphaproteobacteria</taxon>
        <taxon>Hyphomicrobiales</taxon>
        <taxon>Rhizobiaceae</taxon>
        <taxon>Rhizobium/Agrobacterium group</taxon>
        <taxon>Agrobacterium</taxon>
    </lineage>
</organism>
<proteinExistence type="predicted"/>
<name>A0AAJ2EU34_9HYPH</name>
<dbReference type="AlphaFoldDB" id="A0AAJ2EU34"/>
<sequence>MSTRGRKAELRVIEGGGADDVPETVPAHIPTEMHGEWQTIVDELTARRIITEAMMGSVNAYVMAMFNARKAQVQIDTHGVLIADAKGVLKKNPAIGFLGKSQSEILRLSAELGLTPASSSRSKMKRSTNNDGDDDAQQDMFNGKPLLDF</sequence>
<dbReference type="InterPro" id="IPR006448">
    <property type="entry name" value="Phage_term_ssu_P27"/>
</dbReference>
<dbReference type="NCBIfam" id="TIGR01558">
    <property type="entry name" value="sm_term_P27"/>
    <property type="match status" value="1"/>
</dbReference>
<dbReference type="Proteomes" id="UP001255601">
    <property type="component" value="Unassembled WGS sequence"/>
</dbReference>
<evidence type="ECO:0000313" key="3">
    <source>
        <dbReference type="Proteomes" id="UP001255601"/>
    </source>
</evidence>
<feature type="region of interest" description="Disordered" evidence="1">
    <location>
        <begin position="116"/>
        <end position="149"/>
    </location>
</feature>
<protein>
    <submittedName>
        <fullName evidence="2">P27 family predicted phage terminase small subunit</fullName>
    </submittedName>
</protein>
<dbReference type="EMBL" id="JAVIZC010000001">
    <property type="protein sequence ID" value="MDR6101022.1"/>
    <property type="molecule type" value="Genomic_DNA"/>
</dbReference>